<proteinExistence type="predicted"/>
<sequence>MKQDAIELADRIMLPRRQRQIFLALAEARSFLSADQLADRVYSDDPDGGPLDARACTYAFLNRLRRSVAPHGVSIITSRHLGYRLEMPARAEDHHG</sequence>
<dbReference type="EMBL" id="JAPZLT010000003">
    <property type="protein sequence ID" value="MCZ7909357.1"/>
    <property type="molecule type" value="Genomic_DNA"/>
</dbReference>
<keyword evidence="4" id="KW-1185">Reference proteome</keyword>
<dbReference type="GO" id="GO:0000160">
    <property type="term" value="P:phosphorelay signal transduction system"/>
    <property type="evidence" value="ECO:0007669"/>
    <property type="project" value="InterPro"/>
</dbReference>
<evidence type="ECO:0000313" key="3">
    <source>
        <dbReference type="EMBL" id="MCZ7909357.1"/>
    </source>
</evidence>
<feature type="domain" description="OmpR/PhoB-type" evidence="2">
    <location>
        <begin position="9"/>
        <end position="85"/>
    </location>
</feature>
<gene>
    <name evidence="3" type="ORF">O9X94_08565</name>
</gene>
<evidence type="ECO:0000313" key="4">
    <source>
        <dbReference type="Proteomes" id="UP001151309"/>
    </source>
</evidence>
<dbReference type="Gene3D" id="1.10.10.10">
    <property type="entry name" value="Winged helix-like DNA-binding domain superfamily/Winged helix DNA-binding domain"/>
    <property type="match status" value="1"/>
</dbReference>
<dbReference type="Proteomes" id="UP001151309">
    <property type="component" value="Unassembled WGS sequence"/>
</dbReference>
<dbReference type="SMART" id="SM00862">
    <property type="entry name" value="Trans_reg_C"/>
    <property type="match status" value="1"/>
</dbReference>
<evidence type="ECO:0000256" key="1">
    <source>
        <dbReference type="ARBA" id="ARBA00023125"/>
    </source>
</evidence>
<dbReference type="InterPro" id="IPR036388">
    <property type="entry name" value="WH-like_DNA-bd_sf"/>
</dbReference>
<dbReference type="SUPFAM" id="SSF46894">
    <property type="entry name" value="C-terminal effector domain of the bipartite response regulators"/>
    <property type="match status" value="1"/>
</dbReference>
<dbReference type="GO" id="GO:0006355">
    <property type="term" value="P:regulation of DNA-templated transcription"/>
    <property type="evidence" value="ECO:0007669"/>
    <property type="project" value="InterPro"/>
</dbReference>
<dbReference type="RefSeq" id="WP_080854280.1">
    <property type="nucleotide sequence ID" value="NZ_CP120212.1"/>
</dbReference>
<dbReference type="AlphaFoldDB" id="A0A9X3KE59"/>
<dbReference type="InterPro" id="IPR001867">
    <property type="entry name" value="OmpR/PhoB-type_DNA-bd"/>
</dbReference>
<dbReference type="GO" id="GO:0003677">
    <property type="term" value="F:DNA binding"/>
    <property type="evidence" value="ECO:0007669"/>
    <property type="project" value="UniProtKB-KW"/>
</dbReference>
<comment type="caution">
    <text evidence="3">The sequence shown here is derived from an EMBL/GenBank/DDBJ whole genome shotgun (WGS) entry which is preliminary data.</text>
</comment>
<reference evidence="3" key="1">
    <citation type="submission" date="2022-12" db="EMBL/GenBank/DDBJ databases">
        <title>Draft genome sequences of 22 rhizogenic Agrobacterium biovar 1 strains, the causative agent of hairy root disease.</title>
        <authorList>
            <person name="Kim N."/>
            <person name="Vargas P."/>
            <person name="Rediers H."/>
        </authorList>
    </citation>
    <scope>NUCLEOTIDE SEQUENCE</scope>
    <source>
        <strain evidence="3">ST07.17.026</strain>
    </source>
</reference>
<evidence type="ECO:0000259" key="2">
    <source>
        <dbReference type="SMART" id="SM00862"/>
    </source>
</evidence>
<keyword evidence="1" id="KW-0238">DNA-binding</keyword>
<protein>
    <submittedName>
        <fullName evidence="3">Helix-turn-helix domain-containing protein</fullName>
    </submittedName>
</protein>
<organism evidence="3 4">
    <name type="scientific">Agrobacterium leguminum</name>
    <dbReference type="NCBI Taxonomy" id="2792015"/>
    <lineage>
        <taxon>Bacteria</taxon>
        <taxon>Pseudomonadati</taxon>
        <taxon>Pseudomonadota</taxon>
        <taxon>Alphaproteobacteria</taxon>
        <taxon>Hyphomicrobiales</taxon>
        <taxon>Rhizobiaceae</taxon>
        <taxon>Rhizobium/Agrobacterium group</taxon>
        <taxon>Agrobacterium</taxon>
    </lineage>
</organism>
<dbReference type="InterPro" id="IPR016032">
    <property type="entry name" value="Sig_transdc_resp-reg_C-effctor"/>
</dbReference>
<accession>A0A9X3KE59</accession>
<name>A0A9X3KE59_9HYPH</name>